<protein>
    <recommendedName>
        <fullName evidence="1">PIN domain-containing protein</fullName>
    </recommendedName>
</protein>
<name>A0A806KBQ6_9BACT</name>
<dbReference type="AlphaFoldDB" id="A0A806KBQ6"/>
<dbReference type="InterPro" id="IPR029060">
    <property type="entry name" value="PIN-like_dom_sf"/>
</dbReference>
<proteinExistence type="predicted"/>
<feature type="domain" description="PIN" evidence="1">
    <location>
        <begin position="6"/>
        <end position="122"/>
    </location>
</feature>
<dbReference type="EMBL" id="JQ844179">
    <property type="protein sequence ID" value="AGS52016.1"/>
    <property type="molecule type" value="Genomic_DNA"/>
</dbReference>
<dbReference type="Pfam" id="PF01850">
    <property type="entry name" value="PIN"/>
    <property type="match status" value="1"/>
</dbReference>
<accession>A0A806KBQ6</accession>
<organism evidence="2">
    <name type="scientific">uncultured bacterium contig00006</name>
    <dbReference type="NCBI Taxonomy" id="1181498"/>
    <lineage>
        <taxon>Bacteria</taxon>
        <taxon>environmental samples</taxon>
    </lineage>
</organism>
<sequence>MRTPRIYLETTIFNYYFDRARDSHADTVKLFEEIRAGKYEPYTSSYVLDELEETKDDGKRREMLALIGEYGITVIPGDDESRRFANIHVRAGIIPAMKSYDSLHIAVATVNDMDYVFSFNFQHINRIKTKTMTSAINLGEGYKPVTIATPGEVVEHGDNE</sequence>
<reference evidence="2" key="1">
    <citation type="submission" date="2012-03" db="EMBL/GenBank/DDBJ databases">
        <title>Functional metagenomics reveals considerable lignocellulase gene clusters in the gut microbiome of a wood-feeding higher termite.</title>
        <authorList>
            <person name="Liu N."/>
        </authorList>
    </citation>
    <scope>NUCLEOTIDE SEQUENCE</scope>
</reference>
<evidence type="ECO:0000259" key="1">
    <source>
        <dbReference type="Pfam" id="PF01850"/>
    </source>
</evidence>
<dbReference type="Gene3D" id="3.40.50.1010">
    <property type="entry name" value="5'-nuclease"/>
    <property type="match status" value="1"/>
</dbReference>
<evidence type="ECO:0000313" key="2">
    <source>
        <dbReference type="EMBL" id="AGS52016.1"/>
    </source>
</evidence>
<dbReference type="InterPro" id="IPR002716">
    <property type="entry name" value="PIN_dom"/>
</dbReference>
<dbReference type="SUPFAM" id="SSF88723">
    <property type="entry name" value="PIN domain-like"/>
    <property type="match status" value="1"/>
</dbReference>